<proteinExistence type="predicted"/>
<organism evidence="4 5">
    <name type="scientific">Trichogramma kaykai</name>
    <dbReference type="NCBI Taxonomy" id="54128"/>
    <lineage>
        <taxon>Eukaryota</taxon>
        <taxon>Metazoa</taxon>
        <taxon>Ecdysozoa</taxon>
        <taxon>Arthropoda</taxon>
        <taxon>Hexapoda</taxon>
        <taxon>Insecta</taxon>
        <taxon>Pterygota</taxon>
        <taxon>Neoptera</taxon>
        <taxon>Endopterygota</taxon>
        <taxon>Hymenoptera</taxon>
        <taxon>Apocrita</taxon>
        <taxon>Proctotrupomorpha</taxon>
        <taxon>Chalcidoidea</taxon>
        <taxon>Trichogrammatidae</taxon>
        <taxon>Trichogramma</taxon>
    </lineage>
</organism>
<dbReference type="PROSITE" id="PS50088">
    <property type="entry name" value="ANK_REPEAT"/>
    <property type="match status" value="3"/>
</dbReference>
<evidence type="ECO:0000256" key="2">
    <source>
        <dbReference type="ARBA" id="ARBA00023043"/>
    </source>
</evidence>
<dbReference type="Gene3D" id="1.25.40.20">
    <property type="entry name" value="Ankyrin repeat-containing domain"/>
    <property type="match status" value="1"/>
</dbReference>
<dbReference type="InterPro" id="IPR002110">
    <property type="entry name" value="Ankyrin_rpt"/>
</dbReference>
<evidence type="ECO:0000256" key="3">
    <source>
        <dbReference type="PROSITE-ProRule" id="PRU00023"/>
    </source>
</evidence>
<feature type="repeat" description="ANK" evidence="3">
    <location>
        <begin position="244"/>
        <end position="268"/>
    </location>
</feature>
<dbReference type="Pfam" id="PF12796">
    <property type="entry name" value="Ank_2"/>
    <property type="match status" value="1"/>
</dbReference>
<dbReference type="AlphaFoldDB" id="A0ABD2WKD9"/>
<keyword evidence="2 3" id="KW-0040">ANK repeat</keyword>
<evidence type="ECO:0000313" key="5">
    <source>
        <dbReference type="Proteomes" id="UP001627154"/>
    </source>
</evidence>
<dbReference type="PROSITE" id="PS50297">
    <property type="entry name" value="ANK_REP_REGION"/>
    <property type="match status" value="3"/>
</dbReference>
<dbReference type="InterPro" id="IPR050776">
    <property type="entry name" value="Ank_Repeat/CDKN_Inhibitor"/>
</dbReference>
<sequence length="486" mass="56031">MAEDDDDRRCLNELRRLKLPTDLRNRAERREFLEQLYRLVENWTGQLPDLRDIYREAEIDQILLWDYEDNEYFRRRTPFVRFAVMSGYRDKPRLRLDGAPLLTRCTALHLLAARDTAYCSSWALFAIYDRYDANYRDQTGFTHFHAACKLGFLGAVRAFIKRGRVDLDQPVLGTGDRPLHLAIRHERSHVFAELLRAGANPNLCDARGETPLHLACRKQDDGAWARLVLALANRALDVNARDKEGRTPLHWAVTNLLPDVIKGMLDRGLHLPPYSFPEEPHFYPRLAESRGEDRFAARLAAAALGVVEIFATRGFTRIPFLTILNVFRAQGLLERSARALRAWHGDEEEEFAAAASELRIGSSFSLYDLIRMGPVEASRAPVAWQDYYGFACSSSLWTLPERHWEPCSLRICEIIARRLCQRLALRRLCHMTLYAMPLHVYRAIVDTMTARDLYDYCLAARSEILRYRLRESMAFIGPSNKSKVEG</sequence>
<name>A0ABD2WKD9_9HYME</name>
<dbReference type="InterPro" id="IPR036770">
    <property type="entry name" value="Ankyrin_rpt-contain_sf"/>
</dbReference>
<dbReference type="SMART" id="SM00248">
    <property type="entry name" value="ANK"/>
    <property type="match status" value="4"/>
</dbReference>
<accession>A0ABD2WKD9</accession>
<gene>
    <name evidence="4" type="ORF">TKK_012330</name>
</gene>
<feature type="repeat" description="ANK" evidence="3">
    <location>
        <begin position="174"/>
        <end position="206"/>
    </location>
</feature>
<dbReference type="Proteomes" id="UP001627154">
    <property type="component" value="Unassembled WGS sequence"/>
</dbReference>
<keyword evidence="1" id="KW-0677">Repeat</keyword>
<dbReference type="SUPFAM" id="SSF48403">
    <property type="entry name" value="Ankyrin repeat"/>
    <property type="match status" value="1"/>
</dbReference>
<evidence type="ECO:0000313" key="4">
    <source>
        <dbReference type="EMBL" id="KAL3393056.1"/>
    </source>
</evidence>
<dbReference type="PANTHER" id="PTHR24201">
    <property type="entry name" value="ANK_REP_REGION DOMAIN-CONTAINING PROTEIN"/>
    <property type="match status" value="1"/>
</dbReference>
<evidence type="ECO:0000256" key="1">
    <source>
        <dbReference type="ARBA" id="ARBA00022737"/>
    </source>
</evidence>
<reference evidence="4 5" key="1">
    <citation type="journal article" date="2024" name="bioRxiv">
        <title>A reference genome for Trichogramma kaykai: A tiny desert-dwelling parasitoid wasp with competing sex-ratio distorters.</title>
        <authorList>
            <person name="Culotta J."/>
            <person name="Lindsey A.R."/>
        </authorList>
    </citation>
    <scope>NUCLEOTIDE SEQUENCE [LARGE SCALE GENOMIC DNA]</scope>
    <source>
        <strain evidence="4 5">KSX58</strain>
    </source>
</reference>
<dbReference type="EMBL" id="JBJJXI010000100">
    <property type="protein sequence ID" value="KAL3393056.1"/>
    <property type="molecule type" value="Genomic_DNA"/>
</dbReference>
<feature type="repeat" description="ANK" evidence="3">
    <location>
        <begin position="207"/>
        <end position="243"/>
    </location>
</feature>
<keyword evidence="5" id="KW-1185">Reference proteome</keyword>
<comment type="caution">
    <text evidence="4">The sequence shown here is derived from an EMBL/GenBank/DDBJ whole genome shotgun (WGS) entry which is preliminary data.</text>
</comment>
<protein>
    <submittedName>
        <fullName evidence="4">Uncharacterized protein</fullName>
    </submittedName>
</protein>